<dbReference type="PANTHER" id="PTHR22602:SF0">
    <property type="entry name" value="TRANSFERASE CAF17, MITOCHONDRIAL-RELATED"/>
    <property type="match status" value="1"/>
</dbReference>
<evidence type="ECO:0000256" key="1">
    <source>
        <dbReference type="ARBA" id="ARBA00022946"/>
    </source>
</evidence>
<protein>
    <submittedName>
        <fullName evidence="3">Folate-binding protein YgfZ</fullName>
    </submittedName>
</protein>
<dbReference type="InterPro" id="IPR045179">
    <property type="entry name" value="YgfZ/GcvT"/>
</dbReference>
<comment type="caution">
    <text evidence="3">The sequence shown here is derived from an EMBL/GenBank/DDBJ whole genome shotgun (WGS) entry which is preliminary data.</text>
</comment>
<sequence length="389" mass="41809">MSEKSPLISLLHAVEADDLDQGIAAHYTAPFPEQRALDAGEAFTDLSNREVIELRGPDRLKLLHLLTTQDVENLKPGESTELMVLSPTGHIESVAGVLQTAESTWLLADVGAGAPLREFLMSMKFMMDVAAIDRPDITMFGGYGGIHKALETVALNPDGSTPLVWDDPWPDTAPFAATYGPPDDDHPAAGAHRMIALINRADLETAATHLIEDEGLSPAGVTAWEALRVGYWRPRQALEVGERSLPHELDWIRTAVHLEKGCYRGQETVAKLVNLGKPPRRLTLLYLEGPPDKLPAHGDPVLFGDRTVGQVTSGVRHYEEGPLALALLRRNLDPDAVVSIGKFQASQEPIVSPDGKSSASPEVRPGNEFRGRGASSRGAPGGGPSLGGH</sequence>
<dbReference type="PIRSF" id="PIRSF006487">
    <property type="entry name" value="GcvT"/>
    <property type="match status" value="1"/>
</dbReference>
<dbReference type="Gene3D" id="3.30.1360.120">
    <property type="entry name" value="Probable tRNA modification gtpase trme, domain 1"/>
    <property type="match status" value="1"/>
</dbReference>
<organism evidence="3 4">
    <name type="scientific">Ancrocorticia populi</name>
    <dbReference type="NCBI Taxonomy" id="2175228"/>
    <lineage>
        <taxon>Bacteria</taxon>
        <taxon>Bacillati</taxon>
        <taxon>Actinomycetota</taxon>
        <taxon>Actinomycetes</taxon>
        <taxon>Actinomycetales</taxon>
        <taxon>Actinomycetaceae</taxon>
        <taxon>Ancrocorticia</taxon>
    </lineage>
</organism>
<dbReference type="NCBIfam" id="TIGR03317">
    <property type="entry name" value="ygfZ_signature"/>
    <property type="match status" value="1"/>
</dbReference>
<proteinExistence type="predicted"/>
<evidence type="ECO:0000313" key="3">
    <source>
        <dbReference type="EMBL" id="PWF26020.1"/>
    </source>
</evidence>
<dbReference type="SUPFAM" id="SSF101790">
    <property type="entry name" value="Aminomethyltransferase beta-barrel domain"/>
    <property type="match status" value="1"/>
</dbReference>
<keyword evidence="1" id="KW-0809">Transit peptide</keyword>
<evidence type="ECO:0000313" key="4">
    <source>
        <dbReference type="Proteomes" id="UP000245283"/>
    </source>
</evidence>
<dbReference type="OrthoDB" id="9796287at2"/>
<name>A0A2V1K4K0_9ACTO</name>
<dbReference type="EMBL" id="QETB01000004">
    <property type="protein sequence ID" value="PWF26020.1"/>
    <property type="molecule type" value="Genomic_DNA"/>
</dbReference>
<reference evidence="4" key="1">
    <citation type="submission" date="2018-05" db="EMBL/GenBank/DDBJ databases">
        <authorList>
            <person name="Li Y."/>
        </authorList>
    </citation>
    <scope>NUCLEOTIDE SEQUENCE [LARGE SCALE GENOMIC DNA]</scope>
    <source>
        <strain evidence="4">sk1b4</strain>
    </source>
</reference>
<dbReference type="InterPro" id="IPR017703">
    <property type="entry name" value="YgfZ/GCV_T_CS"/>
</dbReference>
<accession>A0A2V1K4K0</accession>
<feature type="compositionally biased region" description="Gly residues" evidence="2">
    <location>
        <begin position="379"/>
        <end position="389"/>
    </location>
</feature>
<dbReference type="RefSeq" id="WP_109093847.1">
    <property type="nucleotide sequence ID" value="NZ_QETB01000004.1"/>
</dbReference>
<dbReference type="SUPFAM" id="SSF103025">
    <property type="entry name" value="Folate-binding domain"/>
    <property type="match status" value="1"/>
</dbReference>
<dbReference type="Proteomes" id="UP000245283">
    <property type="component" value="Unassembled WGS sequence"/>
</dbReference>
<dbReference type="PANTHER" id="PTHR22602">
    <property type="entry name" value="TRANSFERASE CAF17, MITOCHONDRIAL-RELATED"/>
    <property type="match status" value="1"/>
</dbReference>
<dbReference type="InterPro" id="IPR029043">
    <property type="entry name" value="GcvT/YgfZ_C"/>
</dbReference>
<gene>
    <name evidence="3" type="ORF">DD236_07940</name>
</gene>
<feature type="region of interest" description="Disordered" evidence="2">
    <location>
        <begin position="347"/>
        <end position="389"/>
    </location>
</feature>
<evidence type="ECO:0000256" key="2">
    <source>
        <dbReference type="SAM" id="MobiDB-lite"/>
    </source>
</evidence>
<dbReference type="GO" id="GO:0016226">
    <property type="term" value="P:iron-sulfur cluster assembly"/>
    <property type="evidence" value="ECO:0007669"/>
    <property type="project" value="TreeGrafter"/>
</dbReference>
<dbReference type="AlphaFoldDB" id="A0A2V1K4K0"/>
<feature type="compositionally biased region" description="Polar residues" evidence="2">
    <location>
        <begin position="347"/>
        <end position="360"/>
    </location>
</feature>
<dbReference type="InterPro" id="IPR027266">
    <property type="entry name" value="TrmE/GcvT-like"/>
</dbReference>
<keyword evidence="4" id="KW-1185">Reference proteome</keyword>